<dbReference type="AlphaFoldDB" id="A0AAW1JJ19"/>
<dbReference type="InterPro" id="IPR043128">
    <property type="entry name" value="Rev_trsase/Diguanyl_cyclase"/>
</dbReference>
<dbReference type="InterPro" id="IPR050951">
    <property type="entry name" value="Retrovirus_Pol_polyprotein"/>
</dbReference>
<evidence type="ECO:0000313" key="3">
    <source>
        <dbReference type="EMBL" id="KAK9704333.1"/>
    </source>
</evidence>
<evidence type="ECO:0000256" key="1">
    <source>
        <dbReference type="SAM" id="MobiDB-lite"/>
    </source>
</evidence>
<keyword evidence="4" id="KW-1185">Reference proteome</keyword>
<accession>A0AAW1JJ19</accession>
<comment type="caution">
    <text evidence="3">The sequence shown here is derived from an EMBL/GenBank/DDBJ whole genome shotgun (WGS) entry which is preliminary data.</text>
</comment>
<gene>
    <name evidence="3" type="ORF">QE152_g28362</name>
</gene>
<dbReference type="SUPFAM" id="SSF56672">
    <property type="entry name" value="DNA/RNA polymerases"/>
    <property type="match status" value="1"/>
</dbReference>
<keyword evidence="3" id="KW-0548">Nucleotidyltransferase</keyword>
<dbReference type="InterPro" id="IPR041577">
    <property type="entry name" value="RT_RNaseH_2"/>
</dbReference>
<feature type="region of interest" description="Disordered" evidence="1">
    <location>
        <begin position="192"/>
        <end position="229"/>
    </location>
</feature>
<sequence>MEETIENHNENIENLFKRLRTVGMTLNSNKTEQLQTKVSYYGHLLTSQGLQAAPSKSTTISKMAVPINKKKLVFFGHEPLRLLTHEKWGDWTSEREGVFKALKDMITRAPVLTYFNADEPIVLQCDASSKGLVNVGGKRHRRHENHIKQTSHNQTTELSTIEKKPQSARRVRFAEEITADEVQANNSIAEGNKEEEENITEVPHFTQPTTKARKSERIRRPPARYGDFV</sequence>
<protein>
    <submittedName>
        <fullName evidence="3">RNase H-like domain found in reverse transcriptase</fullName>
    </submittedName>
</protein>
<dbReference type="EMBL" id="JASPKY010000352">
    <property type="protein sequence ID" value="KAK9704333.1"/>
    <property type="molecule type" value="Genomic_DNA"/>
</dbReference>
<reference evidence="3 4" key="1">
    <citation type="journal article" date="2024" name="BMC Genomics">
        <title>De novo assembly and annotation of Popillia japonica's genome with initial clues to its potential as an invasive pest.</title>
        <authorList>
            <person name="Cucini C."/>
            <person name="Boschi S."/>
            <person name="Funari R."/>
            <person name="Cardaioli E."/>
            <person name="Iannotti N."/>
            <person name="Marturano G."/>
            <person name="Paoli F."/>
            <person name="Bruttini M."/>
            <person name="Carapelli A."/>
            <person name="Frati F."/>
            <person name="Nardi F."/>
        </authorList>
    </citation>
    <scope>NUCLEOTIDE SEQUENCE [LARGE SCALE GENOMIC DNA]</scope>
    <source>
        <strain evidence="3">DMR45628</strain>
    </source>
</reference>
<evidence type="ECO:0000259" key="2">
    <source>
        <dbReference type="Pfam" id="PF17919"/>
    </source>
</evidence>
<proteinExistence type="predicted"/>
<dbReference type="Gene3D" id="3.30.70.270">
    <property type="match status" value="2"/>
</dbReference>
<dbReference type="GO" id="GO:0003964">
    <property type="term" value="F:RNA-directed DNA polymerase activity"/>
    <property type="evidence" value="ECO:0007669"/>
    <property type="project" value="UniProtKB-KW"/>
</dbReference>
<dbReference type="PANTHER" id="PTHR37984">
    <property type="entry name" value="PROTEIN CBG26694"/>
    <property type="match status" value="1"/>
</dbReference>
<feature type="region of interest" description="Disordered" evidence="1">
    <location>
        <begin position="147"/>
        <end position="167"/>
    </location>
</feature>
<evidence type="ECO:0000313" key="4">
    <source>
        <dbReference type="Proteomes" id="UP001458880"/>
    </source>
</evidence>
<dbReference type="PANTHER" id="PTHR37984:SF9">
    <property type="entry name" value="INTEGRASE CATALYTIC DOMAIN-CONTAINING PROTEIN"/>
    <property type="match status" value="1"/>
</dbReference>
<organism evidence="3 4">
    <name type="scientific">Popillia japonica</name>
    <name type="common">Japanese beetle</name>
    <dbReference type="NCBI Taxonomy" id="7064"/>
    <lineage>
        <taxon>Eukaryota</taxon>
        <taxon>Metazoa</taxon>
        <taxon>Ecdysozoa</taxon>
        <taxon>Arthropoda</taxon>
        <taxon>Hexapoda</taxon>
        <taxon>Insecta</taxon>
        <taxon>Pterygota</taxon>
        <taxon>Neoptera</taxon>
        <taxon>Endopterygota</taxon>
        <taxon>Coleoptera</taxon>
        <taxon>Polyphaga</taxon>
        <taxon>Scarabaeiformia</taxon>
        <taxon>Scarabaeidae</taxon>
        <taxon>Rutelinae</taxon>
        <taxon>Popillia</taxon>
    </lineage>
</organism>
<dbReference type="InterPro" id="IPR043502">
    <property type="entry name" value="DNA/RNA_pol_sf"/>
</dbReference>
<dbReference type="Proteomes" id="UP001458880">
    <property type="component" value="Unassembled WGS sequence"/>
</dbReference>
<dbReference type="Pfam" id="PF17919">
    <property type="entry name" value="RT_RNaseH_2"/>
    <property type="match status" value="1"/>
</dbReference>
<feature type="domain" description="Reverse transcriptase/retrotransposon-derived protein RNase H-like" evidence="2">
    <location>
        <begin position="91"/>
        <end position="136"/>
    </location>
</feature>
<feature type="compositionally biased region" description="Polar residues" evidence="1">
    <location>
        <begin position="148"/>
        <end position="159"/>
    </location>
</feature>
<keyword evidence="3" id="KW-0808">Transferase</keyword>
<name>A0AAW1JJ19_POPJA</name>
<keyword evidence="3" id="KW-0695">RNA-directed DNA polymerase</keyword>